<dbReference type="InterPro" id="IPR019109">
    <property type="entry name" value="MamF_MmsF"/>
</dbReference>
<feature type="region of interest" description="Disordered" evidence="5">
    <location>
        <begin position="1"/>
        <end position="22"/>
    </location>
</feature>
<organism evidence="7 8">
    <name type="scientific">Chitinilyticum piscinae</name>
    <dbReference type="NCBI Taxonomy" id="2866724"/>
    <lineage>
        <taxon>Bacteria</taxon>
        <taxon>Pseudomonadati</taxon>
        <taxon>Pseudomonadota</taxon>
        <taxon>Betaproteobacteria</taxon>
        <taxon>Neisseriales</taxon>
        <taxon>Chitinibacteraceae</taxon>
        <taxon>Chitinilyticum</taxon>
    </lineage>
</organism>
<sequence>MLTLNPKPSGNDSDGTPRPPNNAEKGFAALAHGAGVFWLPVLPLPILALLIPVLILSFARVHSDFVEQHAVQATNFQLLMGCFYVLAMIGSFAFNSLFPLWWVGIGSAMFSMWEAAKAINGWKSKYPVTLKLFK</sequence>
<evidence type="ECO:0000313" key="8">
    <source>
        <dbReference type="Proteomes" id="UP000604481"/>
    </source>
</evidence>
<name>A0A8J7FQZ5_9NEIS</name>
<dbReference type="Pfam" id="PF09685">
    <property type="entry name" value="MamF_MmsF"/>
    <property type="match status" value="1"/>
</dbReference>
<protein>
    <submittedName>
        <fullName evidence="7">DUF4870 domain-containing protein</fullName>
    </submittedName>
</protein>
<comment type="subcellular location">
    <subcellularLocation>
        <location evidence="1">Membrane</location>
        <topology evidence="1">Multi-pass membrane protein</topology>
    </subcellularLocation>
</comment>
<dbReference type="Proteomes" id="UP000604481">
    <property type="component" value="Unassembled WGS sequence"/>
</dbReference>
<proteinExistence type="predicted"/>
<evidence type="ECO:0000256" key="5">
    <source>
        <dbReference type="SAM" id="MobiDB-lite"/>
    </source>
</evidence>
<reference evidence="7 8" key="1">
    <citation type="submission" date="2020-10" db="EMBL/GenBank/DDBJ databases">
        <title>The genome sequence of Chitinilyticum litopenaei 4Y14.</title>
        <authorList>
            <person name="Liu Y."/>
        </authorList>
    </citation>
    <scope>NUCLEOTIDE SEQUENCE [LARGE SCALE GENOMIC DNA]</scope>
    <source>
        <strain evidence="7 8">4Y14</strain>
    </source>
</reference>
<evidence type="ECO:0000256" key="2">
    <source>
        <dbReference type="ARBA" id="ARBA00022692"/>
    </source>
</evidence>
<evidence type="ECO:0000256" key="6">
    <source>
        <dbReference type="SAM" id="Phobius"/>
    </source>
</evidence>
<evidence type="ECO:0000313" key="7">
    <source>
        <dbReference type="EMBL" id="MBE9609156.1"/>
    </source>
</evidence>
<feature type="transmembrane region" description="Helical" evidence="6">
    <location>
        <begin position="37"/>
        <end position="61"/>
    </location>
</feature>
<evidence type="ECO:0000256" key="1">
    <source>
        <dbReference type="ARBA" id="ARBA00004141"/>
    </source>
</evidence>
<comment type="caution">
    <text evidence="7">The sequence shown here is derived from an EMBL/GenBank/DDBJ whole genome shotgun (WGS) entry which is preliminary data.</text>
</comment>
<feature type="compositionally biased region" description="Polar residues" evidence="5">
    <location>
        <begin position="1"/>
        <end position="14"/>
    </location>
</feature>
<evidence type="ECO:0000256" key="4">
    <source>
        <dbReference type="ARBA" id="ARBA00023136"/>
    </source>
</evidence>
<accession>A0A8J7FQZ5</accession>
<keyword evidence="2 6" id="KW-0812">Transmembrane</keyword>
<keyword evidence="8" id="KW-1185">Reference proteome</keyword>
<keyword evidence="3 6" id="KW-1133">Transmembrane helix</keyword>
<dbReference type="AlphaFoldDB" id="A0A8J7FQZ5"/>
<dbReference type="RefSeq" id="WP_194115671.1">
    <property type="nucleotide sequence ID" value="NZ_JADFUA010000003.1"/>
</dbReference>
<gene>
    <name evidence="7" type="ORF">INR99_07330</name>
</gene>
<keyword evidence="4 6" id="KW-0472">Membrane</keyword>
<dbReference type="EMBL" id="JADFUA010000003">
    <property type="protein sequence ID" value="MBE9609156.1"/>
    <property type="molecule type" value="Genomic_DNA"/>
</dbReference>
<feature type="transmembrane region" description="Helical" evidence="6">
    <location>
        <begin position="73"/>
        <end position="94"/>
    </location>
</feature>
<evidence type="ECO:0000256" key="3">
    <source>
        <dbReference type="ARBA" id="ARBA00022989"/>
    </source>
</evidence>